<comment type="similarity">
    <text evidence="2 12">Belongs to the UppP family.</text>
</comment>
<accession>A0A9E7MZ04</accession>
<dbReference type="EMBL" id="CP099582">
    <property type="protein sequence ID" value="USS41342.1"/>
    <property type="molecule type" value="Genomic_DNA"/>
</dbReference>
<feature type="transmembrane region" description="Helical" evidence="12">
    <location>
        <begin position="83"/>
        <end position="102"/>
    </location>
</feature>
<dbReference type="HAMAP" id="MF_01006">
    <property type="entry name" value="Undec_diphosphatase"/>
    <property type="match status" value="1"/>
</dbReference>
<organism evidence="13 14">
    <name type="scientific">Thermococcus aggregans</name>
    <dbReference type="NCBI Taxonomy" id="110163"/>
    <lineage>
        <taxon>Archaea</taxon>
        <taxon>Methanobacteriati</taxon>
        <taxon>Methanobacteriota</taxon>
        <taxon>Thermococci</taxon>
        <taxon>Thermococcales</taxon>
        <taxon>Thermococcaceae</taxon>
        <taxon>Thermococcus</taxon>
    </lineage>
</organism>
<feature type="transmembrane region" description="Helical" evidence="12">
    <location>
        <begin position="42"/>
        <end position="63"/>
    </location>
</feature>
<evidence type="ECO:0000256" key="1">
    <source>
        <dbReference type="ARBA" id="ARBA00004651"/>
    </source>
</evidence>
<evidence type="ECO:0000256" key="7">
    <source>
        <dbReference type="ARBA" id="ARBA00022801"/>
    </source>
</evidence>
<keyword evidence="9 12" id="KW-0472">Membrane</keyword>
<dbReference type="RefSeq" id="WP_253305283.1">
    <property type="nucleotide sequence ID" value="NZ_CP099582.1"/>
</dbReference>
<reference evidence="13" key="2">
    <citation type="submission" date="2022-06" db="EMBL/GenBank/DDBJ databases">
        <authorList>
            <person name="Park Y.-J."/>
        </authorList>
    </citation>
    <scope>NUCLEOTIDE SEQUENCE</scope>
    <source>
        <strain evidence="13">TY</strain>
    </source>
</reference>
<dbReference type="AlphaFoldDB" id="A0A9E7MZ04"/>
<evidence type="ECO:0000256" key="12">
    <source>
        <dbReference type="HAMAP-Rule" id="MF_01006"/>
    </source>
</evidence>
<evidence type="ECO:0000256" key="6">
    <source>
        <dbReference type="ARBA" id="ARBA00022692"/>
    </source>
</evidence>
<dbReference type="InterPro" id="IPR003824">
    <property type="entry name" value="UppP"/>
</dbReference>
<dbReference type="Proteomes" id="UP001055732">
    <property type="component" value="Chromosome"/>
</dbReference>
<keyword evidence="5 12" id="KW-1003">Cell membrane</keyword>
<keyword evidence="7 12" id="KW-0378">Hydrolase</keyword>
<evidence type="ECO:0000256" key="10">
    <source>
        <dbReference type="ARBA" id="ARBA00032707"/>
    </source>
</evidence>
<dbReference type="GO" id="GO:0050380">
    <property type="term" value="F:undecaprenyl-diphosphatase activity"/>
    <property type="evidence" value="ECO:0007669"/>
    <property type="project" value="UniProtKB-UniRule"/>
</dbReference>
<evidence type="ECO:0000313" key="13">
    <source>
        <dbReference type="EMBL" id="USS41342.1"/>
    </source>
</evidence>
<name>A0A9E7MZ04_THEAG</name>
<dbReference type="KEGG" id="tagg:NF865_03905"/>
<keyword evidence="8 12" id="KW-1133">Transmembrane helix</keyword>
<feature type="transmembrane region" description="Helical" evidence="12">
    <location>
        <begin position="18"/>
        <end position="35"/>
    </location>
</feature>
<feature type="transmembrane region" description="Helical" evidence="12">
    <location>
        <begin position="221"/>
        <end position="239"/>
    </location>
</feature>
<protein>
    <recommendedName>
        <fullName evidence="4 12">Undecaprenyl-diphosphatase</fullName>
        <ecNumber evidence="3 12">3.6.1.27</ecNumber>
    </recommendedName>
    <alternativeName>
        <fullName evidence="10 12">Undecaprenyl pyrophosphate phosphatase</fullName>
    </alternativeName>
</protein>
<evidence type="ECO:0000313" key="14">
    <source>
        <dbReference type="Proteomes" id="UP001055732"/>
    </source>
</evidence>
<sequence length="272" mass="29946">MEYYQAVFIGLLQGITEWLPISSSGQIMLFLINLLKIPPEQAYSYSILLHLGTLMALLFKFRYDLGKILLKLILLRWDEEERFLFYSTLFTGIIGLPIYKTFKIIASSFNGEAINGIIGIALILTGIILKKAQKAPLEKLEEGLKKEKEEVTILDAIVAGVAQGIAVIPGISRSGMTIGSLLLLGVKQEKAVKLSFLMAIPAITGALFLELPEVSSTPETLTITLTAVMTAFIVSLLTIEAMLRIARRLDFSKFCIFFGFIALVVSLLGVLI</sequence>
<comment type="subcellular location">
    <subcellularLocation>
        <location evidence="1 12">Cell membrane</location>
        <topology evidence="1 12">Multi-pass membrane protein</topology>
    </subcellularLocation>
</comment>
<evidence type="ECO:0000256" key="9">
    <source>
        <dbReference type="ARBA" id="ARBA00023136"/>
    </source>
</evidence>
<gene>
    <name evidence="12" type="primary">uppP</name>
    <name evidence="13" type="ORF">NF865_03905</name>
</gene>
<dbReference type="Pfam" id="PF02673">
    <property type="entry name" value="BacA"/>
    <property type="match status" value="1"/>
</dbReference>
<evidence type="ECO:0000256" key="11">
    <source>
        <dbReference type="ARBA" id="ARBA00047594"/>
    </source>
</evidence>
<evidence type="ECO:0000256" key="3">
    <source>
        <dbReference type="ARBA" id="ARBA00012374"/>
    </source>
</evidence>
<evidence type="ECO:0000256" key="8">
    <source>
        <dbReference type="ARBA" id="ARBA00022989"/>
    </source>
</evidence>
<evidence type="ECO:0000256" key="2">
    <source>
        <dbReference type="ARBA" id="ARBA00010621"/>
    </source>
</evidence>
<feature type="transmembrane region" description="Helical" evidence="12">
    <location>
        <begin position="251"/>
        <end position="271"/>
    </location>
</feature>
<evidence type="ECO:0000256" key="5">
    <source>
        <dbReference type="ARBA" id="ARBA00022475"/>
    </source>
</evidence>
<dbReference type="PANTHER" id="PTHR30622:SF2">
    <property type="entry name" value="UNDECAPRENYL-DIPHOSPHATASE"/>
    <property type="match status" value="1"/>
</dbReference>
<proteinExistence type="inferred from homology"/>
<comment type="catalytic activity">
    <reaction evidence="11 12">
        <text>di-trans,octa-cis-undecaprenyl diphosphate + H2O = di-trans,octa-cis-undecaprenyl phosphate + phosphate + H(+)</text>
        <dbReference type="Rhea" id="RHEA:28094"/>
        <dbReference type="ChEBI" id="CHEBI:15377"/>
        <dbReference type="ChEBI" id="CHEBI:15378"/>
        <dbReference type="ChEBI" id="CHEBI:43474"/>
        <dbReference type="ChEBI" id="CHEBI:58405"/>
        <dbReference type="ChEBI" id="CHEBI:60392"/>
        <dbReference type="EC" id="3.6.1.27"/>
    </reaction>
</comment>
<keyword evidence="14" id="KW-1185">Reference proteome</keyword>
<reference evidence="13" key="1">
    <citation type="journal article" date="1998" name="Int. J. Syst. Bacteriol. 48 Pt">
        <title>Thermococcus guaymasensis sp. nov. and Thermococcus aggregans sp. nov., two novel thermophilic archaea isolated from the Guaymas Basin hydrothermal vent site.</title>
        <authorList>
            <person name="Canganella F."/>
            <person name="Jones W.J."/>
            <person name="Gambacorta A."/>
            <person name="Antranikian G."/>
        </authorList>
    </citation>
    <scope>NUCLEOTIDE SEQUENCE</scope>
    <source>
        <strain evidence="13">TY</strain>
    </source>
</reference>
<comment type="function">
    <text evidence="12">Catalyzes the dephosphorylation of undecaprenyl diphosphate (UPP).</text>
</comment>
<dbReference type="PANTHER" id="PTHR30622">
    <property type="entry name" value="UNDECAPRENYL-DIPHOSPHATASE"/>
    <property type="match status" value="1"/>
</dbReference>
<feature type="transmembrane region" description="Helical" evidence="12">
    <location>
        <begin position="114"/>
        <end position="132"/>
    </location>
</feature>
<feature type="transmembrane region" description="Helical" evidence="12">
    <location>
        <begin position="191"/>
        <end position="209"/>
    </location>
</feature>
<dbReference type="EC" id="3.6.1.27" evidence="3 12"/>
<evidence type="ECO:0000256" key="4">
    <source>
        <dbReference type="ARBA" id="ARBA00021581"/>
    </source>
</evidence>
<keyword evidence="6 12" id="KW-0812">Transmembrane</keyword>
<dbReference type="GO" id="GO:0005886">
    <property type="term" value="C:plasma membrane"/>
    <property type="evidence" value="ECO:0007669"/>
    <property type="project" value="UniProtKB-SubCell"/>
</dbReference>